<dbReference type="SUPFAM" id="SSF111069">
    <property type="entry name" value="Hypothetical protein yfbM"/>
    <property type="match status" value="1"/>
</dbReference>
<gene>
    <name evidence="1" type="ORF">CGLAU_01810</name>
</gene>
<reference evidence="1 2" key="1">
    <citation type="submission" date="2016-12" db="EMBL/GenBank/DDBJ databases">
        <authorList>
            <person name="Song W.-J."/>
            <person name="Kurnit D.M."/>
        </authorList>
    </citation>
    <scope>NUCLEOTIDE SEQUENCE [LARGE SCALE GENOMIC DNA]</scope>
    <source>
        <strain evidence="1 2">DSM 30827</strain>
    </source>
</reference>
<evidence type="ECO:0000313" key="1">
    <source>
        <dbReference type="EMBL" id="AQQ14349.1"/>
    </source>
</evidence>
<organism evidence="1 2">
    <name type="scientific">Corynebacterium glaucum</name>
    <dbReference type="NCBI Taxonomy" id="187491"/>
    <lineage>
        <taxon>Bacteria</taxon>
        <taxon>Bacillati</taxon>
        <taxon>Actinomycetota</taxon>
        <taxon>Actinomycetes</taxon>
        <taxon>Mycobacteriales</taxon>
        <taxon>Corynebacteriaceae</taxon>
        <taxon>Corynebacterium</taxon>
    </lineage>
</organism>
<dbReference type="InterPro" id="IPR035944">
    <property type="entry name" value="YfbM-like_sf"/>
</dbReference>
<dbReference type="EMBL" id="CP019688">
    <property type="protein sequence ID" value="AQQ14349.1"/>
    <property type="molecule type" value="Genomic_DNA"/>
</dbReference>
<accession>A0A1Q2HU32</accession>
<sequence length="151" mass="16811">MPTTESSSAHWALPTTNNVMDIPFYISMPAADYPDFLATDGESRFEITTEALEEENLPVEDIDKMHFVTEELLAKILDADTAHAIIYGTLTLEDPGYDEIFANSPEDAARLAAILNNINHDEIEDSLAIYDLTDIYNDARDRGDAIITVWG</sequence>
<name>A0A1Q2HU32_9CORY</name>
<evidence type="ECO:0000313" key="2">
    <source>
        <dbReference type="Proteomes" id="UP000217209"/>
    </source>
</evidence>
<evidence type="ECO:0008006" key="3">
    <source>
        <dbReference type="Google" id="ProtNLM"/>
    </source>
</evidence>
<dbReference type="KEGG" id="cgv:CGLAU_01810"/>
<dbReference type="Proteomes" id="UP000217209">
    <property type="component" value="Chromosome"/>
</dbReference>
<dbReference type="AlphaFoldDB" id="A0A1Q2HU32"/>
<keyword evidence="2" id="KW-1185">Reference proteome</keyword>
<protein>
    <recommendedName>
        <fullName evidence="3">DUF1877 domain-containing protein</fullName>
    </recommendedName>
</protein>
<proteinExistence type="predicted"/>